<name>A0A7I9Z7Q5_9MYCO</name>
<keyword evidence="3" id="KW-1185">Reference proteome</keyword>
<dbReference type="Proteomes" id="UP000465301">
    <property type="component" value="Unassembled WGS sequence"/>
</dbReference>
<feature type="compositionally biased region" description="Basic and acidic residues" evidence="1">
    <location>
        <begin position="31"/>
        <end position="44"/>
    </location>
</feature>
<dbReference type="AlphaFoldDB" id="A0A7I9Z7Q5"/>
<proteinExistence type="predicted"/>
<reference evidence="2 3" key="1">
    <citation type="journal article" date="2019" name="Emerg. Microbes Infect.">
        <title>Comprehensive subspecies identification of 175 nontuberculous mycobacteria species based on 7547 genomic profiles.</title>
        <authorList>
            <person name="Matsumoto Y."/>
            <person name="Kinjo T."/>
            <person name="Motooka D."/>
            <person name="Nabeya D."/>
            <person name="Jung N."/>
            <person name="Uechi K."/>
            <person name="Horii T."/>
            <person name="Iida T."/>
            <person name="Fujita J."/>
            <person name="Nakamura S."/>
        </authorList>
    </citation>
    <scope>NUCLEOTIDE SEQUENCE [LARGE SCALE GENOMIC DNA]</scope>
    <source>
        <strain evidence="2 3">JCM 30726</strain>
    </source>
</reference>
<organism evidence="2 3">
    <name type="scientific">Mycobacterium timonense</name>
    <dbReference type="NCBI Taxonomy" id="701043"/>
    <lineage>
        <taxon>Bacteria</taxon>
        <taxon>Bacillati</taxon>
        <taxon>Actinomycetota</taxon>
        <taxon>Actinomycetes</taxon>
        <taxon>Mycobacteriales</taxon>
        <taxon>Mycobacteriaceae</taxon>
        <taxon>Mycobacterium</taxon>
        <taxon>Mycobacterium avium complex (MAC)</taxon>
    </lineage>
</organism>
<comment type="caution">
    <text evidence="2">The sequence shown here is derived from an EMBL/GenBank/DDBJ whole genome shotgun (WGS) entry which is preliminary data.</text>
</comment>
<feature type="compositionally biased region" description="Basic and acidic residues" evidence="1">
    <location>
        <begin position="12"/>
        <end position="24"/>
    </location>
</feature>
<sequence length="80" mass="8862">MREGVPGTAGTHGREIRKGGDRMQRGNSKHSSREDDELKHELEGTVRGNRSNRSEEWRDPEPPADDDPDVPTAGPTRGET</sequence>
<evidence type="ECO:0000256" key="1">
    <source>
        <dbReference type="SAM" id="MobiDB-lite"/>
    </source>
</evidence>
<gene>
    <name evidence="2" type="ORF">MTIM_28320</name>
</gene>
<feature type="compositionally biased region" description="Basic and acidic residues" evidence="1">
    <location>
        <begin position="52"/>
        <end position="61"/>
    </location>
</feature>
<accession>A0A7I9Z7Q5</accession>
<feature type="region of interest" description="Disordered" evidence="1">
    <location>
        <begin position="1"/>
        <end position="80"/>
    </location>
</feature>
<evidence type="ECO:0000313" key="3">
    <source>
        <dbReference type="Proteomes" id="UP000465301"/>
    </source>
</evidence>
<evidence type="ECO:0000313" key="2">
    <source>
        <dbReference type="EMBL" id="GFG96953.1"/>
    </source>
</evidence>
<dbReference type="EMBL" id="BLLA01000001">
    <property type="protein sequence ID" value="GFG96953.1"/>
    <property type="molecule type" value="Genomic_DNA"/>
</dbReference>
<protein>
    <submittedName>
        <fullName evidence="2">Uncharacterized protein</fullName>
    </submittedName>
</protein>